<proteinExistence type="predicted"/>
<dbReference type="EMBL" id="HBUF01480012">
    <property type="protein sequence ID" value="CAG6744955.1"/>
    <property type="molecule type" value="Transcribed_RNA"/>
</dbReference>
<accession>A0A8D8ZDH6</accession>
<sequence>MKRKLCICFYTHCTNCRTNKRLLLNRYLGSTLNTYGYLSIYLSLITGKPRVNWFRITSLIKRGTVCISSACKTKRHLLVFRLVLATNLSLPDSSCSNFSRFILGINYVKLIEYQVSP</sequence>
<protein>
    <submittedName>
        <fullName evidence="1">Uncharacterized protein</fullName>
    </submittedName>
</protein>
<evidence type="ECO:0000313" key="1">
    <source>
        <dbReference type="EMBL" id="CAG6744955.1"/>
    </source>
</evidence>
<reference evidence="1" key="1">
    <citation type="submission" date="2021-05" db="EMBL/GenBank/DDBJ databases">
        <authorList>
            <person name="Alioto T."/>
            <person name="Alioto T."/>
            <person name="Gomez Garrido J."/>
        </authorList>
    </citation>
    <scope>NUCLEOTIDE SEQUENCE</scope>
</reference>
<dbReference type="EMBL" id="HBUF01480013">
    <property type="protein sequence ID" value="CAG6744956.1"/>
    <property type="molecule type" value="Transcribed_RNA"/>
</dbReference>
<dbReference type="AlphaFoldDB" id="A0A8D8ZDH6"/>
<organism evidence="1">
    <name type="scientific">Cacopsylla melanoneura</name>
    <dbReference type="NCBI Taxonomy" id="428564"/>
    <lineage>
        <taxon>Eukaryota</taxon>
        <taxon>Metazoa</taxon>
        <taxon>Ecdysozoa</taxon>
        <taxon>Arthropoda</taxon>
        <taxon>Hexapoda</taxon>
        <taxon>Insecta</taxon>
        <taxon>Pterygota</taxon>
        <taxon>Neoptera</taxon>
        <taxon>Paraneoptera</taxon>
        <taxon>Hemiptera</taxon>
        <taxon>Sternorrhyncha</taxon>
        <taxon>Psylloidea</taxon>
        <taxon>Psyllidae</taxon>
        <taxon>Psyllinae</taxon>
        <taxon>Cacopsylla</taxon>
    </lineage>
</organism>
<name>A0A8D8ZDH6_9HEMI</name>